<dbReference type="PIRSF" id="PIRSF006603">
    <property type="entry name" value="DinF"/>
    <property type="match status" value="1"/>
</dbReference>
<evidence type="ECO:0000313" key="12">
    <source>
        <dbReference type="Proteomes" id="UP000824089"/>
    </source>
</evidence>
<protein>
    <recommendedName>
        <fullName evidence="3">Multidrug export protein MepA</fullName>
    </recommendedName>
</protein>
<dbReference type="CDD" id="cd13143">
    <property type="entry name" value="MATE_MepA_like"/>
    <property type="match status" value="1"/>
</dbReference>
<evidence type="ECO:0000256" key="4">
    <source>
        <dbReference type="ARBA" id="ARBA00022448"/>
    </source>
</evidence>
<comment type="subcellular location">
    <subcellularLocation>
        <location evidence="1">Cell membrane</location>
        <topology evidence="1">Multi-pass membrane protein</topology>
    </subcellularLocation>
</comment>
<dbReference type="NCBIfam" id="TIGR00797">
    <property type="entry name" value="matE"/>
    <property type="match status" value="1"/>
</dbReference>
<feature type="transmembrane region" description="Helical" evidence="10">
    <location>
        <begin position="323"/>
        <end position="341"/>
    </location>
</feature>
<feature type="transmembrane region" description="Helical" evidence="10">
    <location>
        <begin position="50"/>
        <end position="74"/>
    </location>
</feature>
<dbReference type="PANTHER" id="PTHR43823:SF3">
    <property type="entry name" value="MULTIDRUG EXPORT PROTEIN MEPA"/>
    <property type="match status" value="1"/>
</dbReference>
<dbReference type="InterPro" id="IPR048279">
    <property type="entry name" value="MdtK-like"/>
</dbReference>
<reference evidence="11" key="1">
    <citation type="submission" date="2020-10" db="EMBL/GenBank/DDBJ databases">
        <authorList>
            <person name="Gilroy R."/>
        </authorList>
    </citation>
    <scope>NUCLEOTIDE SEQUENCE</scope>
    <source>
        <strain evidence="11">CHK195-4489</strain>
    </source>
</reference>
<proteinExistence type="inferred from homology"/>
<feature type="transmembrane region" description="Helical" evidence="10">
    <location>
        <begin position="361"/>
        <end position="380"/>
    </location>
</feature>
<dbReference type="InterPro" id="IPR045070">
    <property type="entry name" value="MATE_MepA-like"/>
</dbReference>
<keyword evidence="4" id="KW-0813">Transport</keyword>
<organism evidence="11 12">
    <name type="scientific">Candidatus Egerieisoma faecipullorum</name>
    <dbReference type="NCBI Taxonomy" id="2840963"/>
    <lineage>
        <taxon>Bacteria</taxon>
        <taxon>Bacillati</taxon>
        <taxon>Bacillota</taxon>
        <taxon>Clostridia</taxon>
        <taxon>Eubacteriales</taxon>
        <taxon>Clostridiaceae</taxon>
        <taxon>Clostridiaceae incertae sedis</taxon>
        <taxon>Candidatus Egerieisoma</taxon>
    </lineage>
</organism>
<keyword evidence="8 10" id="KW-0472">Membrane</keyword>
<dbReference type="GO" id="GO:0015297">
    <property type="term" value="F:antiporter activity"/>
    <property type="evidence" value="ECO:0007669"/>
    <property type="project" value="InterPro"/>
</dbReference>
<keyword evidence="9" id="KW-0046">Antibiotic resistance</keyword>
<sequence length="460" mass="49896">MSKTNNLGTDPIGRLVLRLAIPSMLAQFVNVLYGIVDRMYIGNIPEIGDLALAGVGVCGPIVTLVSSFSFLIGIGGAPLIAMRLGEGNKKNAEEILANCFLLLTVMAVTLSVIFLSLKQPILMTFGASGDSFPYADEYITVYLIGAIFAILSVGLNQFITCQGFSTVAMFSVLIGAVLNIVLDPVFIFLFGMGVRGAALATLLSQMVSFLFVFTFLRGKRTHIRITFQGYSWKIMRRVLLFGFSPFIINASDSVIIIVLNTVLQRYGGPQMGDHYITCATIVLSCFQLITMPLAGITGGTQPILSFNYGAKNTARIREAFKKILMLCVAFVTVMLLISQLVPQLFVGIFSQDPDVMELSVWGIRVFTLAVIPMAFQYELVDGLTALGIAKVAITLSLNRKIMFMLFTVVLPIFLGATGAFYAEPLADAICGVVTTVVFLLLIGRLLRARDAMPDGQALYS</sequence>
<dbReference type="EMBL" id="DVMM01000159">
    <property type="protein sequence ID" value="HIU30121.1"/>
    <property type="molecule type" value="Genomic_DNA"/>
</dbReference>
<keyword evidence="5" id="KW-1003">Cell membrane</keyword>
<feature type="transmembrane region" description="Helical" evidence="10">
    <location>
        <begin position="167"/>
        <end position="190"/>
    </location>
</feature>
<feature type="transmembrane region" description="Helical" evidence="10">
    <location>
        <begin position="137"/>
        <end position="155"/>
    </location>
</feature>
<evidence type="ECO:0000256" key="8">
    <source>
        <dbReference type="ARBA" id="ARBA00023136"/>
    </source>
</evidence>
<gene>
    <name evidence="11" type="ORF">IAD50_07490</name>
</gene>
<keyword evidence="7 10" id="KW-1133">Transmembrane helix</keyword>
<accession>A0A9D1I811</accession>
<evidence type="ECO:0000256" key="10">
    <source>
        <dbReference type="SAM" id="Phobius"/>
    </source>
</evidence>
<feature type="transmembrane region" description="Helical" evidence="10">
    <location>
        <begin position="428"/>
        <end position="446"/>
    </location>
</feature>
<feature type="transmembrane region" description="Helical" evidence="10">
    <location>
        <begin position="401"/>
        <end position="422"/>
    </location>
</feature>
<evidence type="ECO:0000256" key="3">
    <source>
        <dbReference type="ARBA" id="ARBA00022106"/>
    </source>
</evidence>
<feature type="transmembrane region" description="Helical" evidence="10">
    <location>
        <begin position="12"/>
        <end position="35"/>
    </location>
</feature>
<evidence type="ECO:0000256" key="6">
    <source>
        <dbReference type="ARBA" id="ARBA00022692"/>
    </source>
</evidence>
<evidence type="ECO:0000256" key="5">
    <source>
        <dbReference type="ARBA" id="ARBA00022475"/>
    </source>
</evidence>
<feature type="transmembrane region" description="Helical" evidence="10">
    <location>
        <begin position="95"/>
        <end position="117"/>
    </location>
</feature>
<evidence type="ECO:0000256" key="1">
    <source>
        <dbReference type="ARBA" id="ARBA00004651"/>
    </source>
</evidence>
<evidence type="ECO:0000256" key="9">
    <source>
        <dbReference type="ARBA" id="ARBA00023251"/>
    </source>
</evidence>
<dbReference type="Proteomes" id="UP000824089">
    <property type="component" value="Unassembled WGS sequence"/>
</dbReference>
<dbReference type="PANTHER" id="PTHR43823">
    <property type="entry name" value="SPORULATION PROTEIN YKVU"/>
    <property type="match status" value="1"/>
</dbReference>
<dbReference type="GO" id="GO:0042910">
    <property type="term" value="F:xenobiotic transmembrane transporter activity"/>
    <property type="evidence" value="ECO:0007669"/>
    <property type="project" value="InterPro"/>
</dbReference>
<feature type="transmembrane region" description="Helical" evidence="10">
    <location>
        <begin position="274"/>
        <end position="296"/>
    </location>
</feature>
<dbReference type="InterPro" id="IPR051327">
    <property type="entry name" value="MATE_MepA_subfamily"/>
</dbReference>
<feature type="transmembrane region" description="Helical" evidence="10">
    <location>
        <begin position="238"/>
        <end position="262"/>
    </location>
</feature>
<dbReference type="GO" id="GO:0046677">
    <property type="term" value="P:response to antibiotic"/>
    <property type="evidence" value="ECO:0007669"/>
    <property type="project" value="UniProtKB-KW"/>
</dbReference>
<dbReference type="AlphaFoldDB" id="A0A9D1I811"/>
<comment type="caution">
    <text evidence="11">The sequence shown here is derived from an EMBL/GenBank/DDBJ whole genome shotgun (WGS) entry which is preliminary data.</text>
</comment>
<dbReference type="Pfam" id="PF01554">
    <property type="entry name" value="MatE"/>
    <property type="match status" value="2"/>
</dbReference>
<dbReference type="GO" id="GO:0005886">
    <property type="term" value="C:plasma membrane"/>
    <property type="evidence" value="ECO:0007669"/>
    <property type="project" value="UniProtKB-SubCell"/>
</dbReference>
<comment type="similarity">
    <text evidence="2">Belongs to the multi antimicrobial extrusion (MATE) (TC 2.A.66.1) family. MepA subfamily.</text>
</comment>
<evidence type="ECO:0000256" key="7">
    <source>
        <dbReference type="ARBA" id="ARBA00022989"/>
    </source>
</evidence>
<dbReference type="InterPro" id="IPR002528">
    <property type="entry name" value="MATE_fam"/>
</dbReference>
<keyword evidence="6 10" id="KW-0812">Transmembrane</keyword>
<name>A0A9D1I811_9CLOT</name>
<feature type="transmembrane region" description="Helical" evidence="10">
    <location>
        <begin position="196"/>
        <end position="217"/>
    </location>
</feature>
<evidence type="ECO:0000313" key="11">
    <source>
        <dbReference type="EMBL" id="HIU30121.1"/>
    </source>
</evidence>
<evidence type="ECO:0000256" key="2">
    <source>
        <dbReference type="ARBA" id="ARBA00008417"/>
    </source>
</evidence>
<reference evidence="11" key="2">
    <citation type="journal article" date="2021" name="PeerJ">
        <title>Extensive microbial diversity within the chicken gut microbiome revealed by metagenomics and culture.</title>
        <authorList>
            <person name="Gilroy R."/>
            <person name="Ravi A."/>
            <person name="Getino M."/>
            <person name="Pursley I."/>
            <person name="Horton D.L."/>
            <person name="Alikhan N.F."/>
            <person name="Baker D."/>
            <person name="Gharbi K."/>
            <person name="Hall N."/>
            <person name="Watson M."/>
            <person name="Adriaenssens E.M."/>
            <person name="Foster-Nyarko E."/>
            <person name="Jarju S."/>
            <person name="Secka A."/>
            <person name="Antonio M."/>
            <person name="Oren A."/>
            <person name="Chaudhuri R.R."/>
            <person name="La Ragione R."/>
            <person name="Hildebrand F."/>
            <person name="Pallen M.J."/>
        </authorList>
    </citation>
    <scope>NUCLEOTIDE SEQUENCE</scope>
    <source>
        <strain evidence="11">CHK195-4489</strain>
    </source>
</reference>